<keyword evidence="2" id="KW-0813">Transport</keyword>
<feature type="domain" description="ABC transporter" evidence="11">
    <location>
        <begin position="18"/>
        <end position="253"/>
    </location>
</feature>
<comment type="caution">
    <text evidence="12">The sequence shown here is derived from an EMBL/GenBank/DDBJ whole genome shotgun (WGS) entry which is preliminary data.</text>
</comment>
<keyword evidence="13" id="KW-1185">Reference proteome</keyword>
<protein>
    <submittedName>
        <fullName evidence="12">Iron complex transport system ATP-binding protein</fullName>
    </submittedName>
</protein>
<dbReference type="InterPro" id="IPR003593">
    <property type="entry name" value="AAA+_ATPase"/>
</dbReference>
<dbReference type="InterPro" id="IPR003439">
    <property type="entry name" value="ABC_transporter-like_ATP-bd"/>
</dbReference>
<dbReference type="CDD" id="cd03214">
    <property type="entry name" value="ABC_Iron-Siderophores_B12_Hemin"/>
    <property type="match status" value="1"/>
</dbReference>
<evidence type="ECO:0000256" key="1">
    <source>
        <dbReference type="ARBA" id="ARBA00004202"/>
    </source>
</evidence>
<dbReference type="Proteomes" id="UP001519290">
    <property type="component" value="Unassembled WGS sequence"/>
</dbReference>
<keyword evidence="8" id="KW-0406">Ion transport</keyword>
<accession>A0ABS4X2E9</accession>
<keyword evidence="4" id="KW-0410">Iron transport</keyword>
<dbReference type="EMBL" id="JAGIOD010000001">
    <property type="protein sequence ID" value="MBP2382563.1"/>
    <property type="molecule type" value="Genomic_DNA"/>
</dbReference>
<keyword evidence="6 12" id="KW-0067">ATP-binding</keyword>
<dbReference type="PROSITE" id="PS00211">
    <property type="entry name" value="ABC_TRANSPORTER_1"/>
    <property type="match status" value="1"/>
</dbReference>
<evidence type="ECO:0000313" key="13">
    <source>
        <dbReference type="Proteomes" id="UP001519290"/>
    </source>
</evidence>
<evidence type="ECO:0000256" key="8">
    <source>
        <dbReference type="ARBA" id="ARBA00023065"/>
    </source>
</evidence>
<sequence>MSPTTRTPPTPPRPVGALRMDDARLAYDERVIAEHLDLTVVDGSFTVVIGPNACGKSTTLRALSNLLRPTAGTVALDGRAIHQLRAKELARRLGLLPQSALSPEGITVADLVARGRYPHQSMLARWSAADEQAVGAALESTGITDLAARQVDELSGGQRQRAWVAMVLAQQTDLLLLDEPTTFLDIAHQIALMDLFATLHAQGRTVVAVLHDINHAARYATDLVVMSEGRIHAEGDPAEVITPDLLATVFGLDAAVIEDPVNGGPLVVPRHGTRPVPPAVPEPLPTPERSCP</sequence>
<feature type="compositionally biased region" description="Pro residues" evidence="10">
    <location>
        <begin position="275"/>
        <end position="286"/>
    </location>
</feature>
<proteinExistence type="predicted"/>
<evidence type="ECO:0000313" key="12">
    <source>
        <dbReference type="EMBL" id="MBP2382563.1"/>
    </source>
</evidence>
<comment type="subcellular location">
    <subcellularLocation>
        <location evidence="1">Cell membrane</location>
        <topology evidence="1">Peripheral membrane protein</topology>
    </subcellularLocation>
</comment>
<dbReference type="PANTHER" id="PTHR42771">
    <property type="entry name" value="IRON(3+)-HYDROXAMATE IMPORT ATP-BINDING PROTEIN FHUC"/>
    <property type="match status" value="1"/>
</dbReference>
<keyword evidence="5" id="KW-0547">Nucleotide-binding</keyword>
<dbReference type="PANTHER" id="PTHR42771:SF2">
    <property type="entry name" value="IRON(3+)-HYDROXAMATE IMPORT ATP-BINDING PROTEIN FHUC"/>
    <property type="match status" value="1"/>
</dbReference>
<dbReference type="InterPro" id="IPR017871">
    <property type="entry name" value="ABC_transporter-like_CS"/>
</dbReference>
<dbReference type="SUPFAM" id="SSF52540">
    <property type="entry name" value="P-loop containing nucleoside triphosphate hydrolases"/>
    <property type="match status" value="1"/>
</dbReference>
<organism evidence="12 13">
    <name type="scientific">Brachybacterium sacelli</name>
    <dbReference type="NCBI Taxonomy" id="173364"/>
    <lineage>
        <taxon>Bacteria</taxon>
        <taxon>Bacillati</taxon>
        <taxon>Actinomycetota</taxon>
        <taxon>Actinomycetes</taxon>
        <taxon>Micrococcales</taxon>
        <taxon>Dermabacteraceae</taxon>
        <taxon>Brachybacterium</taxon>
    </lineage>
</organism>
<evidence type="ECO:0000256" key="4">
    <source>
        <dbReference type="ARBA" id="ARBA00022496"/>
    </source>
</evidence>
<evidence type="ECO:0000259" key="11">
    <source>
        <dbReference type="PROSITE" id="PS50893"/>
    </source>
</evidence>
<evidence type="ECO:0000256" key="5">
    <source>
        <dbReference type="ARBA" id="ARBA00022741"/>
    </source>
</evidence>
<keyword evidence="3" id="KW-1003">Cell membrane</keyword>
<dbReference type="GO" id="GO:0005524">
    <property type="term" value="F:ATP binding"/>
    <property type="evidence" value="ECO:0007669"/>
    <property type="project" value="UniProtKB-KW"/>
</dbReference>
<evidence type="ECO:0000256" key="9">
    <source>
        <dbReference type="ARBA" id="ARBA00023136"/>
    </source>
</evidence>
<keyword evidence="7" id="KW-0408">Iron</keyword>
<reference evidence="12 13" key="1">
    <citation type="submission" date="2021-03" db="EMBL/GenBank/DDBJ databases">
        <title>Sequencing the genomes of 1000 actinobacteria strains.</title>
        <authorList>
            <person name="Klenk H.-P."/>
        </authorList>
    </citation>
    <scope>NUCLEOTIDE SEQUENCE [LARGE SCALE GENOMIC DNA]</scope>
    <source>
        <strain evidence="12 13">DSM 14566</strain>
    </source>
</reference>
<feature type="region of interest" description="Disordered" evidence="10">
    <location>
        <begin position="268"/>
        <end position="292"/>
    </location>
</feature>
<keyword evidence="9" id="KW-0472">Membrane</keyword>
<evidence type="ECO:0000256" key="7">
    <source>
        <dbReference type="ARBA" id="ARBA00023004"/>
    </source>
</evidence>
<dbReference type="InterPro" id="IPR027417">
    <property type="entry name" value="P-loop_NTPase"/>
</dbReference>
<evidence type="ECO:0000256" key="2">
    <source>
        <dbReference type="ARBA" id="ARBA00022448"/>
    </source>
</evidence>
<gene>
    <name evidence="12" type="ORF">JOF43_002520</name>
</gene>
<dbReference type="Pfam" id="PF00005">
    <property type="entry name" value="ABC_tran"/>
    <property type="match status" value="1"/>
</dbReference>
<evidence type="ECO:0000256" key="6">
    <source>
        <dbReference type="ARBA" id="ARBA00022840"/>
    </source>
</evidence>
<dbReference type="SMART" id="SM00382">
    <property type="entry name" value="AAA"/>
    <property type="match status" value="1"/>
</dbReference>
<evidence type="ECO:0000256" key="10">
    <source>
        <dbReference type="SAM" id="MobiDB-lite"/>
    </source>
</evidence>
<name>A0ABS4X2E9_9MICO</name>
<dbReference type="PROSITE" id="PS50893">
    <property type="entry name" value="ABC_TRANSPORTER_2"/>
    <property type="match status" value="1"/>
</dbReference>
<dbReference type="Gene3D" id="3.40.50.300">
    <property type="entry name" value="P-loop containing nucleotide triphosphate hydrolases"/>
    <property type="match status" value="1"/>
</dbReference>
<evidence type="ECO:0000256" key="3">
    <source>
        <dbReference type="ARBA" id="ARBA00022475"/>
    </source>
</evidence>
<dbReference type="InterPro" id="IPR051535">
    <property type="entry name" value="Siderophore_ABC-ATPase"/>
</dbReference>